<evidence type="ECO:0000313" key="2">
    <source>
        <dbReference type="EMBL" id="PVZ68371.1"/>
    </source>
</evidence>
<dbReference type="PANTHER" id="PTHR43682:SF1">
    <property type="entry name" value="LACTATE UTILIZATION PROTEIN C"/>
    <property type="match status" value="1"/>
</dbReference>
<proteinExistence type="predicted"/>
<dbReference type="Proteomes" id="UP000244906">
    <property type="component" value="Unassembled WGS sequence"/>
</dbReference>
<dbReference type="PANTHER" id="PTHR43682">
    <property type="entry name" value="LACTATE UTILIZATION PROTEIN C"/>
    <property type="match status" value="1"/>
</dbReference>
<evidence type="ECO:0000313" key="3">
    <source>
        <dbReference type="Proteomes" id="UP000244906"/>
    </source>
</evidence>
<dbReference type="InterPro" id="IPR037171">
    <property type="entry name" value="NagB/RpiA_transferase-like"/>
</dbReference>
<dbReference type="EMBL" id="QDDL01000005">
    <property type="protein sequence ID" value="PVZ68371.1"/>
    <property type="molecule type" value="Genomic_DNA"/>
</dbReference>
<dbReference type="AlphaFoldDB" id="A0A2V1GVK2"/>
<gene>
    <name evidence="2" type="ORF">DC094_13910</name>
</gene>
<sequence>MNARQSILDKLYQTRDLADFIPTKAEAPKLPTWNDQQKLEKFTQMISAVNGEVHSCEKNNWPHKLLEIAQQNKLGNLLHAPQTEWGAVLAAYFQATEHQLELLEYPQSIDEEGFKEKLFFSIDAAFTGSIGAIAETGTLIVWPNQHEPRLMSLVPPVHFCILEKEKIWNTFAELIENAGWQKGLPNNALLISGPSKTADIEQTLAYGAHGPSQLIVLVV</sequence>
<reference evidence="2 3" key="1">
    <citation type="submission" date="2018-04" db="EMBL/GenBank/DDBJ databases">
        <title>Thalassorhabdus spongiae gen. nov., sp. nov., isolated from a marine sponge in South-West Iceland.</title>
        <authorList>
            <person name="Knobloch S."/>
            <person name="Daussin A."/>
            <person name="Johannsson R."/>
            <person name="Marteinsson V.T."/>
        </authorList>
    </citation>
    <scope>NUCLEOTIDE SEQUENCE [LARGE SCALE GENOMIC DNA]</scope>
    <source>
        <strain evidence="2 3">Hp12</strain>
    </source>
</reference>
<name>A0A2V1GVK2_9GAMM</name>
<comment type="caution">
    <text evidence="2">The sequence shown here is derived from an EMBL/GenBank/DDBJ whole genome shotgun (WGS) entry which is preliminary data.</text>
</comment>
<dbReference type="InterPro" id="IPR024185">
    <property type="entry name" value="FTHF_cligase-like_sf"/>
</dbReference>
<feature type="domain" description="LUD" evidence="1">
    <location>
        <begin position="39"/>
        <end position="219"/>
    </location>
</feature>
<dbReference type="Gene3D" id="3.40.50.10420">
    <property type="entry name" value="NagB/RpiA/CoA transferase-like"/>
    <property type="match status" value="1"/>
</dbReference>
<dbReference type="RefSeq" id="WP_116687697.1">
    <property type="nucleotide sequence ID" value="NZ_CAWNYD010000005.1"/>
</dbReference>
<dbReference type="SUPFAM" id="SSF100950">
    <property type="entry name" value="NagB/RpiA/CoA transferase-like"/>
    <property type="match status" value="1"/>
</dbReference>
<protein>
    <submittedName>
        <fullName evidence="2">Lactate utilization protein</fullName>
    </submittedName>
</protein>
<dbReference type="Pfam" id="PF02589">
    <property type="entry name" value="LUD_dom"/>
    <property type="match status" value="1"/>
</dbReference>
<dbReference type="OrthoDB" id="9794157at2"/>
<dbReference type="InterPro" id="IPR003741">
    <property type="entry name" value="LUD_dom"/>
</dbReference>
<organism evidence="2 3">
    <name type="scientific">Pelagibaculum spongiae</name>
    <dbReference type="NCBI Taxonomy" id="2080658"/>
    <lineage>
        <taxon>Bacteria</taxon>
        <taxon>Pseudomonadati</taxon>
        <taxon>Pseudomonadota</taxon>
        <taxon>Gammaproteobacteria</taxon>
        <taxon>Oceanospirillales</taxon>
        <taxon>Pelagibaculum</taxon>
    </lineage>
</organism>
<keyword evidence="3" id="KW-1185">Reference proteome</keyword>
<accession>A0A2V1GVK2</accession>
<evidence type="ECO:0000259" key="1">
    <source>
        <dbReference type="Pfam" id="PF02589"/>
    </source>
</evidence>